<evidence type="ECO:0000313" key="2">
    <source>
        <dbReference type="EMBL" id="BCK57984.1"/>
    </source>
</evidence>
<feature type="transmembrane region" description="Helical" evidence="1">
    <location>
        <begin position="368"/>
        <end position="385"/>
    </location>
</feature>
<sequence>MLKTPRLAPIADAPARVSRCRHTWSDREMAFWDPRKWLPRTLFRRVRDWIGATARRRRLVWFTAIMGVLFVFPGGVGAVARAQSNAAAGGAGIDALNWMDIRDSAGIRLTDYVFATSHGSLFSPLETVISAVLGLEFVGYMVIVTSAVWLIGFAISFRWLDPFERALTGVADSVTGQLATPMVLVTAAGIGAFCVAWFVLRGHYAKATVQIVTMLGVAVIGPLFLAQPLADVLSSHGLLAQGRDVGVAVAAGLGGDSHPDTDHLMIDMQSDLADNFARRPVQVWNFGHVIDQSPQCAAQWSAGMRSGETDRVLNGLRSCGDATAYAKADNPSMGQIGSGVVLLICAAILLCFGAYLAIKIIWAALDAIYHGFMALFGFAAGGFVYGPTQTFLARNLVDGLVSGARMTAYTIFLAIYALFLGKLFEQAGGQVTVVLVLGAIVEIIAILQLKRLSAGLDRGNEWMTNRFALAMQGHGGKSAEGGTALGMGAGGAAHSLSPGLLAGLTAVNTVNNNPIAAALFGYRRNPLDPNSRVRNRAEVGMWRTNALVHEKGWMLNYYRTRGQIMEAARSAVREHGGRHTPRSAAAAVDRVLNRGGSLTDVGAALTDAGFIDQAMITDAIRAYNYRQNFAPSVWDGDKYIGEAAASLAVLKLGTSPANVALFQQTAHRLANRRYIDHVHESELTREEMAYLRDYFANPTRDKIRGIQALAGGSRITRDASGAVVQSNPDYPLPVEFEGWSQERGQLMNRFIMPHLAQQYLSAAQAENLSQASQILQVMANSEYWTGNVKLTPSKAIPRF</sequence>
<organism evidence="2 3">
    <name type="scientific">Nocardia wallacei</name>
    <dbReference type="NCBI Taxonomy" id="480035"/>
    <lineage>
        <taxon>Bacteria</taxon>
        <taxon>Bacillati</taxon>
        <taxon>Actinomycetota</taxon>
        <taxon>Actinomycetes</taxon>
        <taxon>Mycobacteriales</taxon>
        <taxon>Nocardiaceae</taxon>
        <taxon>Nocardia</taxon>
    </lineage>
</organism>
<feature type="transmembrane region" description="Helical" evidence="1">
    <location>
        <begin position="406"/>
        <end position="424"/>
    </location>
</feature>
<keyword evidence="1" id="KW-1133">Transmembrane helix</keyword>
<evidence type="ECO:0000256" key="1">
    <source>
        <dbReference type="SAM" id="Phobius"/>
    </source>
</evidence>
<feature type="transmembrane region" description="Helical" evidence="1">
    <location>
        <begin position="178"/>
        <end position="198"/>
    </location>
</feature>
<keyword evidence="1" id="KW-0472">Membrane</keyword>
<feature type="transmembrane region" description="Helical" evidence="1">
    <location>
        <begin position="430"/>
        <end position="449"/>
    </location>
</feature>
<feature type="transmembrane region" description="Helical" evidence="1">
    <location>
        <begin position="204"/>
        <end position="226"/>
    </location>
</feature>
<name>A0A7G1KXX3_9NOCA</name>
<keyword evidence="1" id="KW-0812">Transmembrane</keyword>
<keyword evidence="3" id="KW-1185">Reference proteome</keyword>
<accession>A0A7G1KXX3</accession>
<feature type="transmembrane region" description="Helical" evidence="1">
    <location>
        <begin position="59"/>
        <end position="80"/>
    </location>
</feature>
<proteinExistence type="predicted"/>
<dbReference type="AlphaFoldDB" id="A0A7G1KXX3"/>
<gene>
    <name evidence="2" type="ORF">NWFMUON74_57560</name>
</gene>
<dbReference type="Proteomes" id="UP000516173">
    <property type="component" value="Chromosome"/>
</dbReference>
<dbReference type="KEGG" id="nwl:NWFMUON74_57560"/>
<feature type="transmembrane region" description="Helical" evidence="1">
    <location>
        <begin position="340"/>
        <end position="362"/>
    </location>
</feature>
<protein>
    <submittedName>
        <fullName evidence="2">Uncharacterized protein</fullName>
    </submittedName>
</protein>
<evidence type="ECO:0000313" key="3">
    <source>
        <dbReference type="Proteomes" id="UP000516173"/>
    </source>
</evidence>
<dbReference type="EMBL" id="AP023396">
    <property type="protein sequence ID" value="BCK57984.1"/>
    <property type="molecule type" value="Genomic_DNA"/>
</dbReference>
<reference evidence="2 3" key="1">
    <citation type="submission" date="2020-08" db="EMBL/GenBank/DDBJ databases">
        <title>Genome Sequencing of Nocardia wallacei strain FMUON74 and assembly.</title>
        <authorList>
            <person name="Toyokawa M."/>
            <person name="Uesaka K."/>
        </authorList>
    </citation>
    <scope>NUCLEOTIDE SEQUENCE [LARGE SCALE GENOMIC DNA]</scope>
    <source>
        <strain evidence="2 3">FMUON74</strain>
    </source>
</reference>
<feature type="transmembrane region" description="Helical" evidence="1">
    <location>
        <begin position="137"/>
        <end position="157"/>
    </location>
</feature>